<dbReference type="GO" id="GO:0071949">
    <property type="term" value="F:FAD binding"/>
    <property type="evidence" value="ECO:0007669"/>
    <property type="project" value="InterPro"/>
</dbReference>
<protein>
    <submittedName>
        <fullName evidence="2">2-octaprenyl-6-methoxyphenyl hydroxylase</fullName>
    </submittedName>
</protein>
<name>A0A1Y5TQM0_9RHOB</name>
<evidence type="ECO:0000259" key="1">
    <source>
        <dbReference type="Pfam" id="PF01494"/>
    </source>
</evidence>
<dbReference type="Gene3D" id="3.50.50.60">
    <property type="entry name" value="FAD/NAD(P)-binding domain"/>
    <property type="match status" value="1"/>
</dbReference>
<dbReference type="PRINTS" id="PR00420">
    <property type="entry name" value="RNGMNOXGNASE"/>
</dbReference>
<feature type="domain" description="FAD-binding" evidence="1">
    <location>
        <begin position="11"/>
        <end position="188"/>
    </location>
</feature>
<keyword evidence="3" id="KW-1185">Reference proteome</keyword>
<sequence>MEKTYFEHSSYDAIIIGARCAGAATALQLSRAGARILMIDRDLPSNDTLSTHALMRPAVALLHDWGLLESIEKAATPLVKNTNFHYGMEKISVALKPDHGVKGLYAPRRGLLDQILVDAAVDAGTELHTGVTFQAVKRSPSGRVSGAILMTRDGRCRTVSAALVIGADGRLSSVAREVGATIQNTAPERSAAVYGYFDGIANEGYRWYFGRNSYAGVIPTNSGLHCVFAATRPDAFKETFASDPITGMTGLIAQCDPAMAHQLREFRKDGPLRRFGGALGHMRQCVGSGWALVGDAGYFKDPITAHGITDAFVDAHRLAKAFCHMPSFPISYQVKRNRFGIQLFEVTRNLAALNWSFGQAKSMHLQLTECIKAEMASIRGNPTESAIAA</sequence>
<dbReference type="InterPro" id="IPR002938">
    <property type="entry name" value="FAD-bd"/>
</dbReference>
<evidence type="ECO:0000313" key="2">
    <source>
        <dbReference type="EMBL" id="SLN69825.1"/>
    </source>
</evidence>
<dbReference type="EMBL" id="FWFL01000019">
    <property type="protein sequence ID" value="SLN69825.1"/>
    <property type="molecule type" value="Genomic_DNA"/>
</dbReference>
<dbReference type="PANTHER" id="PTHR42685">
    <property type="entry name" value="GERANYLGERANYL DIPHOSPHATE REDUCTASE"/>
    <property type="match status" value="1"/>
</dbReference>
<dbReference type="InterPro" id="IPR050407">
    <property type="entry name" value="Geranylgeranyl_reductase"/>
</dbReference>
<reference evidence="2 3" key="1">
    <citation type="submission" date="2017-03" db="EMBL/GenBank/DDBJ databases">
        <authorList>
            <person name="Afonso C.L."/>
            <person name="Miller P.J."/>
            <person name="Scott M.A."/>
            <person name="Spackman E."/>
            <person name="Goraichik I."/>
            <person name="Dimitrov K.M."/>
            <person name="Suarez D.L."/>
            <person name="Swayne D.E."/>
        </authorList>
    </citation>
    <scope>NUCLEOTIDE SEQUENCE [LARGE SCALE GENOMIC DNA]</scope>
    <source>
        <strain evidence="2 3">CECT 8287</strain>
    </source>
</reference>
<dbReference type="AlphaFoldDB" id="A0A1Y5TQM0"/>
<dbReference type="RefSeq" id="WP_235862352.1">
    <property type="nucleotide sequence ID" value="NZ_FWFL01000019.1"/>
</dbReference>
<gene>
    <name evidence="2" type="ORF">PEL8287_03881</name>
</gene>
<dbReference type="PANTHER" id="PTHR42685:SF22">
    <property type="entry name" value="CONDITIONED MEDIUM FACTOR RECEPTOR 1"/>
    <property type="match status" value="1"/>
</dbReference>
<evidence type="ECO:0000313" key="3">
    <source>
        <dbReference type="Proteomes" id="UP000193827"/>
    </source>
</evidence>
<proteinExistence type="predicted"/>
<accession>A0A1Y5TQM0</accession>
<organism evidence="2 3">
    <name type="scientific">Roseovarius litorisediminis</name>
    <dbReference type="NCBI Taxonomy" id="1312363"/>
    <lineage>
        <taxon>Bacteria</taxon>
        <taxon>Pseudomonadati</taxon>
        <taxon>Pseudomonadota</taxon>
        <taxon>Alphaproteobacteria</taxon>
        <taxon>Rhodobacterales</taxon>
        <taxon>Roseobacteraceae</taxon>
        <taxon>Roseovarius</taxon>
    </lineage>
</organism>
<dbReference type="SUPFAM" id="SSF51905">
    <property type="entry name" value="FAD/NAD(P)-binding domain"/>
    <property type="match status" value="1"/>
</dbReference>
<dbReference type="Proteomes" id="UP000193827">
    <property type="component" value="Unassembled WGS sequence"/>
</dbReference>
<dbReference type="Pfam" id="PF01494">
    <property type="entry name" value="FAD_binding_3"/>
    <property type="match status" value="1"/>
</dbReference>
<dbReference type="InterPro" id="IPR036188">
    <property type="entry name" value="FAD/NAD-bd_sf"/>
</dbReference>